<organism evidence="1 2">
    <name type="scientific">Lactobacillus crispatus</name>
    <dbReference type="NCBI Taxonomy" id="47770"/>
    <lineage>
        <taxon>Bacteria</taxon>
        <taxon>Bacillati</taxon>
        <taxon>Bacillota</taxon>
        <taxon>Bacilli</taxon>
        <taxon>Lactobacillales</taxon>
        <taxon>Lactobacillaceae</taxon>
        <taxon>Lactobacillus</taxon>
    </lineage>
</organism>
<protein>
    <recommendedName>
        <fullName evidence="3">DNA-binding protein</fullName>
    </recommendedName>
</protein>
<dbReference type="Proteomes" id="UP001194414">
    <property type="component" value="Unassembled WGS sequence"/>
</dbReference>
<proteinExistence type="predicted"/>
<accession>A0AAW4DQD7</accession>
<comment type="caution">
    <text evidence="1">The sequence shown here is derived from an EMBL/GenBank/DDBJ whole genome shotgun (WGS) entry which is preliminary data.</text>
</comment>
<gene>
    <name evidence="1" type="ORF">HYQ56_1249</name>
</gene>
<dbReference type="RefSeq" id="WP_198566591.1">
    <property type="nucleotide sequence ID" value="NZ_CP118077.1"/>
</dbReference>
<sequence length="96" mass="11174">MELLNLDGLTLLIRKITQPIVREELAKRGEAIDQKMFSRKAAYRYLGISGSFFDSIVNQGFIKPTLPGNGRTRYYLREDLDKFAEDGKEYLKRTRK</sequence>
<dbReference type="EMBL" id="JACCPP010000022">
    <property type="protein sequence ID" value="MBI1708265.1"/>
    <property type="molecule type" value="Genomic_DNA"/>
</dbReference>
<evidence type="ECO:0008006" key="3">
    <source>
        <dbReference type="Google" id="ProtNLM"/>
    </source>
</evidence>
<dbReference type="AlphaFoldDB" id="A0AAW4DQD7"/>
<evidence type="ECO:0000313" key="1">
    <source>
        <dbReference type="EMBL" id="MBI1708265.1"/>
    </source>
</evidence>
<reference evidence="1" key="1">
    <citation type="submission" date="2020-07" db="EMBL/GenBank/DDBJ databases">
        <title>Comparative genomics analyses of Lactobacillus crispatus isolated from different ecological niches.</title>
        <authorList>
            <person name="Mancino W."/>
            <person name="Mancabelli L."/>
            <person name="Lugli G.A."/>
            <person name="Milani C."/>
            <person name="Viappiani A."/>
            <person name="Anzalone R."/>
            <person name="Longhi G."/>
            <person name="Ventura M."/>
            <person name="Turroni F."/>
        </authorList>
    </citation>
    <scope>NUCLEOTIDE SEQUENCE</scope>
    <source>
        <strain evidence="1">LB65</strain>
    </source>
</reference>
<name>A0AAW4DQD7_9LACO</name>
<evidence type="ECO:0000313" key="2">
    <source>
        <dbReference type="Proteomes" id="UP001194414"/>
    </source>
</evidence>